<keyword evidence="1" id="KW-0805">Transcription regulation</keyword>
<gene>
    <name evidence="5" type="ORF">BDD16_003546</name>
</gene>
<keyword evidence="6" id="KW-1185">Reference proteome</keyword>
<dbReference type="AlphaFoldDB" id="A0A7Y9ULA2"/>
<organism evidence="5 6">
    <name type="scientific">Sphaerotilus montanus</name>
    <dbReference type="NCBI Taxonomy" id="522889"/>
    <lineage>
        <taxon>Bacteria</taxon>
        <taxon>Pseudomonadati</taxon>
        <taxon>Pseudomonadota</taxon>
        <taxon>Betaproteobacteria</taxon>
        <taxon>Burkholderiales</taxon>
        <taxon>Sphaerotilaceae</taxon>
        <taxon>Sphaerotilus</taxon>
    </lineage>
</organism>
<feature type="domain" description="HTH cro/C1-type" evidence="4">
    <location>
        <begin position="72"/>
        <end position="128"/>
    </location>
</feature>
<reference evidence="5 6" key="1">
    <citation type="submission" date="2020-07" db="EMBL/GenBank/DDBJ databases">
        <title>Genomic Encyclopedia of Archaeal and Bacterial Type Strains, Phase II (KMG-II): from individual species to whole genera.</title>
        <authorList>
            <person name="Goeker M."/>
        </authorList>
    </citation>
    <scope>NUCLEOTIDE SEQUENCE [LARGE SCALE GENOMIC DNA]</scope>
    <source>
        <strain evidence="5 6">DSM 21226</strain>
    </source>
</reference>
<dbReference type="PANTHER" id="PTHR36511:SF4">
    <property type="entry name" value="ANTITOXIN MQSA"/>
    <property type="match status" value="1"/>
</dbReference>
<dbReference type="GO" id="GO:0003677">
    <property type="term" value="F:DNA binding"/>
    <property type="evidence" value="ECO:0007669"/>
    <property type="project" value="UniProtKB-KW"/>
</dbReference>
<dbReference type="InterPro" id="IPR052359">
    <property type="entry name" value="HTH-type_reg/antitoxin"/>
</dbReference>
<comment type="caution">
    <text evidence="5">The sequence shown here is derived from an EMBL/GenBank/DDBJ whole genome shotgun (WGS) entry which is preliminary data.</text>
</comment>
<evidence type="ECO:0000256" key="2">
    <source>
        <dbReference type="ARBA" id="ARBA00023125"/>
    </source>
</evidence>
<protein>
    <submittedName>
        <fullName evidence="5">Putative transcriptional regulator</fullName>
    </submittedName>
</protein>
<dbReference type="CDD" id="cd00093">
    <property type="entry name" value="HTH_XRE"/>
    <property type="match status" value="1"/>
</dbReference>
<evidence type="ECO:0000313" key="5">
    <source>
        <dbReference type="EMBL" id="NYG34560.1"/>
    </source>
</evidence>
<dbReference type="InterPro" id="IPR001387">
    <property type="entry name" value="Cro/C1-type_HTH"/>
</dbReference>
<evidence type="ECO:0000256" key="1">
    <source>
        <dbReference type="ARBA" id="ARBA00023015"/>
    </source>
</evidence>
<dbReference type="Pfam" id="PF01381">
    <property type="entry name" value="HTH_3"/>
    <property type="match status" value="1"/>
</dbReference>
<dbReference type="SUPFAM" id="SSF47413">
    <property type="entry name" value="lambda repressor-like DNA-binding domains"/>
    <property type="match status" value="1"/>
</dbReference>
<dbReference type="InterPro" id="IPR010982">
    <property type="entry name" value="Lambda_DNA-bd_dom_sf"/>
</dbReference>
<evidence type="ECO:0000259" key="4">
    <source>
        <dbReference type="PROSITE" id="PS50943"/>
    </source>
</evidence>
<accession>A0A7Y9ULA2</accession>
<name>A0A7Y9ULA2_9BURK</name>
<sequence length="133" mass="14562">MGKLTEAELLARDAQRDIGAELLASVRELKAGRWARKTTFEARPDGQVRRCVVRADGTVEKDEWLTGARWELMAARAGSGLSQAEFAQALGVSKRTLENWEQGRVEPTGAARRLLRLAACFPDTVTRLAGLPG</sequence>
<evidence type="ECO:0000256" key="3">
    <source>
        <dbReference type="ARBA" id="ARBA00023163"/>
    </source>
</evidence>
<dbReference type="PANTHER" id="PTHR36511">
    <property type="entry name" value="MERR FAMILY BACTERIAL REGULATORY PROTEIN"/>
    <property type="match status" value="1"/>
</dbReference>
<dbReference type="SMART" id="SM00530">
    <property type="entry name" value="HTH_XRE"/>
    <property type="match status" value="1"/>
</dbReference>
<proteinExistence type="predicted"/>
<dbReference type="EMBL" id="JACCFH010000001">
    <property type="protein sequence ID" value="NYG34560.1"/>
    <property type="molecule type" value="Genomic_DNA"/>
</dbReference>
<keyword evidence="3" id="KW-0804">Transcription</keyword>
<dbReference type="RefSeq" id="WP_179635180.1">
    <property type="nucleotide sequence ID" value="NZ_JACCFH010000001.1"/>
</dbReference>
<dbReference type="Proteomes" id="UP000518288">
    <property type="component" value="Unassembled WGS sequence"/>
</dbReference>
<keyword evidence="2" id="KW-0238">DNA-binding</keyword>
<evidence type="ECO:0000313" key="6">
    <source>
        <dbReference type="Proteomes" id="UP000518288"/>
    </source>
</evidence>
<dbReference type="PROSITE" id="PS50943">
    <property type="entry name" value="HTH_CROC1"/>
    <property type="match status" value="1"/>
</dbReference>
<dbReference type="Gene3D" id="1.10.260.40">
    <property type="entry name" value="lambda repressor-like DNA-binding domains"/>
    <property type="match status" value="1"/>
</dbReference>